<dbReference type="Proteomes" id="UP000467236">
    <property type="component" value="Chromosome"/>
</dbReference>
<name>A0A7I7MMN4_9MYCO</name>
<dbReference type="AlphaFoldDB" id="A0A7I7MMN4"/>
<dbReference type="EMBL" id="AP022575">
    <property type="protein sequence ID" value="BBX73416.1"/>
    <property type="molecule type" value="Genomic_DNA"/>
</dbReference>
<evidence type="ECO:0000313" key="3">
    <source>
        <dbReference type="Proteomes" id="UP000467236"/>
    </source>
</evidence>
<feature type="region of interest" description="Disordered" evidence="1">
    <location>
        <begin position="1"/>
        <end position="22"/>
    </location>
</feature>
<dbReference type="KEGG" id="mshj:MSHI_13220"/>
<reference evidence="2 3" key="1">
    <citation type="journal article" date="2019" name="Emerg. Microbes Infect.">
        <title>Comprehensive subspecies identification of 175 nontuberculous mycobacteria species based on 7547 genomic profiles.</title>
        <authorList>
            <person name="Matsumoto Y."/>
            <person name="Kinjo T."/>
            <person name="Motooka D."/>
            <person name="Nabeya D."/>
            <person name="Jung N."/>
            <person name="Uechi K."/>
            <person name="Horii T."/>
            <person name="Iida T."/>
            <person name="Fujita J."/>
            <person name="Nakamura S."/>
        </authorList>
    </citation>
    <scope>NUCLEOTIDE SEQUENCE [LARGE SCALE GENOMIC DNA]</scope>
    <source>
        <strain evidence="2 3">JCM 14233</strain>
    </source>
</reference>
<evidence type="ECO:0000313" key="2">
    <source>
        <dbReference type="EMBL" id="BBX73416.1"/>
    </source>
</evidence>
<gene>
    <name evidence="2" type="ORF">MSHI_13220</name>
</gene>
<protein>
    <submittedName>
        <fullName evidence="2">Uncharacterized protein</fullName>
    </submittedName>
</protein>
<organism evidence="2 3">
    <name type="scientific">Mycobacterium shinjukuense</name>
    <dbReference type="NCBI Taxonomy" id="398694"/>
    <lineage>
        <taxon>Bacteria</taxon>
        <taxon>Bacillati</taxon>
        <taxon>Actinomycetota</taxon>
        <taxon>Actinomycetes</taxon>
        <taxon>Mycobacteriales</taxon>
        <taxon>Mycobacteriaceae</taxon>
        <taxon>Mycobacterium</taxon>
    </lineage>
</organism>
<proteinExistence type="predicted"/>
<dbReference type="RefSeq" id="WP_372516299.1">
    <property type="nucleotide sequence ID" value="NZ_AP022575.1"/>
</dbReference>
<keyword evidence="3" id="KW-1185">Reference proteome</keyword>
<accession>A0A7I7MMN4</accession>
<sequence length="67" mass="7504">MRQIHDTAGDLGDGFGMPGTESPETMLEAAMWRMLHNTPDERLRSIAAQSGCRLDVAELWGVLRIYQ</sequence>
<evidence type="ECO:0000256" key="1">
    <source>
        <dbReference type="SAM" id="MobiDB-lite"/>
    </source>
</evidence>